<dbReference type="AlphaFoldDB" id="A0A540MPT9"/>
<sequence>MVQARQCVIKASSSLQPQSPNIIELTYEVANLRSKLMLIINSLSSNGFVVISTSKHRTCQSSSSLAHRFTARLAARPAPRPLPLTTNNPTDHPI</sequence>
<keyword evidence="2" id="KW-1185">Reference proteome</keyword>
<accession>A0A540MPT9</accession>
<dbReference type="EMBL" id="VIEB01000206">
    <property type="protein sequence ID" value="TQE00808.1"/>
    <property type="molecule type" value="Genomic_DNA"/>
</dbReference>
<comment type="caution">
    <text evidence="1">The sequence shown here is derived from an EMBL/GenBank/DDBJ whole genome shotgun (WGS) entry which is preliminary data.</text>
</comment>
<dbReference type="Proteomes" id="UP000315295">
    <property type="component" value="Unassembled WGS sequence"/>
</dbReference>
<name>A0A540MPT9_MALBA</name>
<evidence type="ECO:0000313" key="2">
    <source>
        <dbReference type="Proteomes" id="UP000315295"/>
    </source>
</evidence>
<proteinExistence type="predicted"/>
<reference evidence="1 2" key="1">
    <citation type="journal article" date="2019" name="G3 (Bethesda)">
        <title>Sequencing of a Wild Apple (Malus baccata) Genome Unravels the Differences Between Cultivated and Wild Apple Species Regarding Disease Resistance and Cold Tolerance.</title>
        <authorList>
            <person name="Chen X."/>
        </authorList>
    </citation>
    <scope>NUCLEOTIDE SEQUENCE [LARGE SCALE GENOMIC DNA]</scope>
    <source>
        <strain evidence="2">cv. Shandingzi</strain>
        <tissue evidence="1">Leaves</tissue>
    </source>
</reference>
<evidence type="ECO:0000313" key="1">
    <source>
        <dbReference type="EMBL" id="TQE00808.1"/>
    </source>
</evidence>
<protein>
    <submittedName>
        <fullName evidence="1">Uncharacterized protein</fullName>
    </submittedName>
</protein>
<organism evidence="1 2">
    <name type="scientific">Malus baccata</name>
    <name type="common">Siberian crab apple</name>
    <name type="synonym">Pyrus baccata</name>
    <dbReference type="NCBI Taxonomy" id="106549"/>
    <lineage>
        <taxon>Eukaryota</taxon>
        <taxon>Viridiplantae</taxon>
        <taxon>Streptophyta</taxon>
        <taxon>Embryophyta</taxon>
        <taxon>Tracheophyta</taxon>
        <taxon>Spermatophyta</taxon>
        <taxon>Magnoliopsida</taxon>
        <taxon>eudicotyledons</taxon>
        <taxon>Gunneridae</taxon>
        <taxon>Pentapetalae</taxon>
        <taxon>rosids</taxon>
        <taxon>fabids</taxon>
        <taxon>Rosales</taxon>
        <taxon>Rosaceae</taxon>
        <taxon>Amygdaloideae</taxon>
        <taxon>Maleae</taxon>
        <taxon>Malus</taxon>
    </lineage>
</organism>
<gene>
    <name evidence="1" type="ORF">C1H46_013603</name>
</gene>